<dbReference type="AlphaFoldDB" id="A0AA39MED1"/>
<gene>
    <name evidence="1" type="ORF">EV421DRAFT_1743368</name>
</gene>
<comment type="caution">
    <text evidence="1">The sequence shown here is derived from an EMBL/GenBank/DDBJ whole genome shotgun (WGS) entry which is preliminary data.</text>
</comment>
<evidence type="ECO:0000313" key="2">
    <source>
        <dbReference type="Proteomes" id="UP001175226"/>
    </source>
</evidence>
<accession>A0AA39MED1</accession>
<proteinExistence type="predicted"/>
<dbReference type="Proteomes" id="UP001175226">
    <property type="component" value="Unassembled WGS sequence"/>
</dbReference>
<reference evidence="1" key="1">
    <citation type="submission" date="2023-06" db="EMBL/GenBank/DDBJ databases">
        <authorList>
            <consortium name="Lawrence Berkeley National Laboratory"/>
            <person name="Ahrendt S."/>
            <person name="Sahu N."/>
            <person name="Indic B."/>
            <person name="Wong-Bajracharya J."/>
            <person name="Merenyi Z."/>
            <person name="Ke H.-M."/>
            <person name="Monk M."/>
            <person name="Kocsube S."/>
            <person name="Drula E."/>
            <person name="Lipzen A."/>
            <person name="Balint B."/>
            <person name="Henrissat B."/>
            <person name="Andreopoulos B."/>
            <person name="Martin F.M."/>
            <person name="Harder C.B."/>
            <person name="Rigling D."/>
            <person name="Ford K.L."/>
            <person name="Foster G.D."/>
            <person name="Pangilinan J."/>
            <person name="Papanicolaou A."/>
            <person name="Barry K."/>
            <person name="LaButti K."/>
            <person name="Viragh M."/>
            <person name="Koriabine M."/>
            <person name="Yan M."/>
            <person name="Riley R."/>
            <person name="Champramary S."/>
            <person name="Plett K.L."/>
            <person name="Tsai I.J."/>
            <person name="Slot J."/>
            <person name="Sipos G."/>
            <person name="Plett J."/>
            <person name="Nagy L.G."/>
            <person name="Grigoriev I.V."/>
        </authorList>
    </citation>
    <scope>NUCLEOTIDE SEQUENCE</scope>
    <source>
        <strain evidence="1">FPL87.14</strain>
    </source>
</reference>
<dbReference type="EMBL" id="JAUEPT010000121">
    <property type="protein sequence ID" value="KAK0431162.1"/>
    <property type="molecule type" value="Genomic_DNA"/>
</dbReference>
<sequence length="178" mass="20503">MYALGTLCDILDPKSKSLSNEKLAVIKVTSVFLLMEVAKPGHNYKSEQHTLMNFMCVSKMSILASSTDISFKLSYVVGFTKVFPSTCQKYSKLDVEGKQEYFPSSFDWADIVHIQESLWWRGLEFVFKFEKEVLSHCYQQYPVNNNFSMKLSRDLKKTGSIGYATVYKLLFNQNLCHN</sequence>
<name>A0AA39MED1_9AGAR</name>
<organism evidence="1 2">
    <name type="scientific">Armillaria borealis</name>
    <dbReference type="NCBI Taxonomy" id="47425"/>
    <lineage>
        <taxon>Eukaryota</taxon>
        <taxon>Fungi</taxon>
        <taxon>Dikarya</taxon>
        <taxon>Basidiomycota</taxon>
        <taxon>Agaricomycotina</taxon>
        <taxon>Agaricomycetes</taxon>
        <taxon>Agaricomycetidae</taxon>
        <taxon>Agaricales</taxon>
        <taxon>Marasmiineae</taxon>
        <taxon>Physalacriaceae</taxon>
        <taxon>Armillaria</taxon>
    </lineage>
</organism>
<evidence type="ECO:0000313" key="1">
    <source>
        <dbReference type="EMBL" id="KAK0431162.1"/>
    </source>
</evidence>
<protein>
    <submittedName>
        <fullName evidence="1">Uncharacterized protein</fullName>
    </submittedName>
</protein>
<keyword evidence="2" id="KW-1185">Reference proteome</keyword>